<comment type="subcellular location">
    <subcellularLocation>
        <location evidence="1">Membrane</location>
        <topology evidence="1">Multi-pass membrane protein</topology>
    </subcellularLocation>
</comment>
<keyword evidence="9" id="KW-1185">Reference proteome</keyword>
<feature type="transmembrane region" description="Helical" evidence="7">
    <location>
        <begin position="146"/>
        <end position="166"/>
    </location>
</feature>
<comment type="similarity">
    <text evidence="2">Belongs to the acetate uptake transporter (AceTr) (TC 2.A.96) family.</text>
</comment>
<reference evidence="8" key="1">
    <citation type="submission" date="2023-11" db="EMBL/GenBank/DDBJ databases">
        <authorList>
            <person name="Alioto T."/>
            <person name="Alioto T."/>
            <person name="Gomez Garrido J."/>
        </authorList>
    </citation>
    <scope>NUCLEOTIDE SEQUENCE</scope>
</reference>
<dbReference type="PANTHER" id="PTHR31123">
    <property type="entry name" value="ACCUMULATION OF DYADS PROTEIN 2-RELATED"/>
    <property type="match status" value="1"/>
</dbReference>
<evidence type="ECO:0000256" key="5">
    <source>
        <dbReference type="ARBA" id="ARBA00023136"/>
    </source>
</evidence>
<feature type="compositionally biased region" description="Basic and acidic residues" evidence="6">
    <location>
        <begin position="8"/>
        <end position="23"/>
    </location>
</feature>
<feature type="region of interest" description="Disordered" evidence="6">
    <location>
        <begin position="1"/>
        <end position="23"/>
    </location>
</feature>
<sequence>MEGQPDSIARDFHHGDSTDDARDVTIDGKHQYIDENDPEAALQTIKTSGTGSVTISSDLFERLYLQPKVAGPPLKHPLQKLFGNPTPLAIIGFEMSLMPITMQLMEWRGSGGLGASDNAQVIFFGGVLMWIGGFLEFLLGNTFPFLVFMSFGSFYCSYGTTLVSAFDSFAHFSPDPENDPFAGLKSPEFNASYADPLNSSFEGLFWVSFTVLMFVFFVCTFRTNIIYVLLFACITPGCGCIAGAFLNLAAGKLDRAHDCQVAAGALLFAATSIGWYLFAALIFPSVDFPIPVPLGDLQHLVPGLSELATGQRQRRPLFKRKSYGEAEDAV</sequence>
<evidence type="ECO:0000256" key="7">
    <source>
        <dbReference type="SAM" id="Phobius"/>
    </source>
</evidence>
<dbReference type="AlphaFoldDB" id="A0AAI8Z1U3"/>
<dbReference type="InterPro" id="IPR051633">
    <property type="entry name" value="AceTr"/>
</dbReference>
<dbReference type="GO" id="GO:0005886">
    <property type="term" value="C:plasma membrane"/>
    <property type="evidence" value="ECO:0007669"/>
    <property type="project" value="TreeGrafter"/>
</dbReference>
<name>A0AAI8Z1U3_9PEZI</name>
<keyword evidence="3 7" id="KW-0812">Transmembrane</keyword>
<evidence type="ECO:0000256" key="4">
    <source>
        <dbReference type="ARBA" id="ARBA00022989"/>
    </source>
</evidence>
<dbReference type="Proteomes" id="UP001296104">
    <property type="component" value="Unassembled WGS sequence"/>
</dbReference>
<feature type="transmembrane region" description="Helical" evidence="7">
    <location>
        <begin position="261"/>
        <end position="283"/>
    </location>
</feature>
<gene>
    <name evidence="8" type="ORF">LECACI_7A006089</name>
</gene>
<dbReference type="PANTHER" id="PTHR31123:SF4">
    <property type="entry name" value="PROTEIN ALCS"/>
    <property type="match status" value="1"/>
</dbReference>
<accession>A0AAI8Z1U3</accession>
<feature type="transmembrane region" description="Helical" evidence="7">
    <location>
        <begin position="81"/>
        <end position="101"/>
    </location>
</feature>
<evidence type="ECO:0000313" key="8">
    <source>
        <dbReference type="EMBL" id="CAK4030931.1"/>
    </source>
</evidence>
<feature type="transmembrane region" description="Helical" evidence="7">
    <location>
        <begin position="121"/>
        <end position="139"/>
    </location>
</feature>
<proteinExistence type="inferred from homology"/>
<keyword evidence="5 7" id="KW-0472">Membrane</keyword>
<evidence type="ECO:0000256" key="1">
    <source>
        <dbReference type="ARBA" id="ARBA00004141"/>
    </source>
</evidence>
<evidence type="ECO:0000256" key="3">
    <source>
        <dbReference type="ARBA" id="ARBA00022692"/>
    </source>
</evidence>
<comment type="caution">
    <text evidence="8">The sequence shown here is derived from an EMBL/GenBank/DDBJ whole genome shotgun (WGS) entry which is preliminary data.</text>
</comment>
<organism evidence="8 9">
    <name type="scientific">Lecanosticta acicola</name>
    <dbReference type="NCBI Taxonomy" id="111012"/>
    <lineage>
        <taxon>Eukaryota</taxon>
        <taxon>Fungi</taxon>
        <taxon>Dikarya</taxon>
        <taxon>Ascomycota</taxon>
        <taxon>Pezizomycotina</taxon>
        <taxon>Dothideomycetes</taxon>
        <taxon>Dothideomycetidae</taxon>
        <taxon>Mycosphaerellales</taxon>
        <taxon>Mycosphaerellaceae</taxon>
        <taxon>Lecanosticta</taxon>
    </lineage>
</organism>
<dbReference type="Pfam" id="PF01184">
    <property type="entry name" value="Gpr1_Fun34_YaaH"/>
    <property type="match status" value="1"/>
</dbReference>
<dbReference type="InterPro" id="IPR000791">
    <property type="entry name" value="Gpr1/Fun34/SatP-like"/>
</dbReference>
<feature type="transmembrane region" description="Helical" evidence="7">
    <location>
        <begin position="228"/>
        <end position="249"/>
    </location>
</feature>
<feature type="transmembrane region" description="Helical" evidence="7">
    <location>
        <begin position="203"/>
        <end position="221"/>
    </location>
</feature>
<evidence type="ECO:0000256" key="6">
    <source>
        <dbReference type="SAM" id="MobiDB-lite"/>
    </source>
</evidence>
<protein>
    <submittedName>
        <fullName evidence="8">Related to GPR1 and Fun34p</fullName>
    </submittedName>
</protein>
<evidence type="ECO:0000313" key="9">
    <source>
        <dbReference type="Proteomes" id="UP001296104"/>
    </source>
</evidence>
<dbReference type="GO" id="GO:0015123">
    <property type="term" value="F:acetate transmembrane transporter activity"/>
    <property type="evidence" value="ECO:0007669"/>
    <property type="project" value="TreeGrafter"/>
</dbReference>
<keyword evidence="4 7" id="KW-1133">Transmembrane helix</keyword>
<dbReference type="EMBL" id="CAVMBE010000042">
    <property type="protein sequence ID" value="CAK4030931.1"/>
    <property type="molecule type" value="Genomic_DNA"/>
</dbReference>
<evidence type="ECO:0000256" key="2">
    <source>
        <dbReference type="ARBA" id="ARBA00005587"/>
    </source>
</evidence>